<evidence type="ECO:0000313" key="1">
    <source>
        <dbReference type="EMBL" id="MEN7548329.1"/>
    </source>
</evidence>
<accession>A0AAW9S7H1</accession>
<dbReference type="RefSeq" id="WP_346821108.1">
    <property type="nucleotide sequence ID" value="NZ_JBDKWZ010000005.1"/>
</dbReference>
<sequence>MLLNKLYKISKKTGKVEYRLVLLNQNGGEVQVIFDTEGNQLD</sequence>
<evidence type="ECO:0008006" key="3">
    <source>
        <dbReference type="Google" id="ProtNLM"/>
    </source>
</evidence>
<gene>
    <name evidence="1" type="ORF">AAG747_10450</name>
</gene>
<dbReference type="AlphaFoldDB" id="A0AAW9S7H1"/>
<dbReference type="EMBL" id="JBDKWZ010000005">
    <property type="protein sequence ID" value="MEN7548329.1"/>
    <property type="molecule type" value="Genomic_DNA"/>
</dbReference>
<keyword evidence="2" id="KW-1185">Reference proteome</keyword>
<comment type="caution">
    <text evidence="1">The sequence shown here is derived from an EMBL/GenBank/DDBJ whole genome shotgun (WGS) entry which is preliminary data.</text>
</comment>
<organism evidence="1 2">
    <name type="scientific">Rapidithrix thailandica</name>
    <dbReference type="NCBI Taxonomy" id="413964"/>
    <lineage>
        <taxon>Bacteria</taxon>
        <taxon>Pseudomonadati</taxon>
        <taxon>Bacteroidota</taxon>
        <taxon>Cytophagia</taxon>
        <taxon>Cytophagales</taxon>
        <taxon>Flammeovirgaceae</taxon>
        <taxon>Rapidithrix</taxon>
    </lineage>
</organism>
<protein>
    <recommendedName>
        <fullName evidence="3">PepSY domain-containing protein</fullName>
    </recommendedName>
</protein>
<proteinExistence type="predicted"/>
<dbReference type="Proteomes" id="UP001403385">
    <property type="component" value="Unassembled WGS sequence"/>
</dbReference>
<name>A0AAW9S7H1_9BACT</name>
<reference evidence="1 2" key="1">
    <citation type="submission" date="2024-04" db="EMBL/GenBank/DDBJ databases">
        <title>Novel genus in family Flammeovirgaceae.</title>
        <authorList>
            <person name="Nguyen T.H."/>
            <person name="Vuong T.Q."/>
            <person name="Le H."/>
            <person name="Kim S.-G."/>
        </authorList>
    </citation>
    <scope>NUCLEOTIDE SEQUENCE [LARGE SCALE GENOMIC DNA]</scope>
    <source>
        <strain evidence="1 2">JCM 23209</strain>
    </source>
</reference>
<evidence type="ECO:0000313" key="2">
    <source>
        <dbReference type="Proteomes" id="UP001403385"/>
    </source>
</evidence>